<keyword evidence="1" id="KW-1133">Transmembrane helix</keyword>
<gene>
    <name evidence="2" type="ORF">OL599_20860</name>
</gene>
<dbReference type="Proteomes" id="UP001165679">
    <property type="component" value="Unassembled WGS sequence"/>
</dbReference>
<sequence length="208" mass="21441">MAIGGAWPWLALAGLGMFHGLNPAMGWLFAVALGLHRGSRKAVLLALPPMALGHAVSIWLVATSVMALGAVIDAKPLHAATGAILVLWAAYHWLYGHRHRVRVGLTTGLAGLVLWSFLMATAHGAGLMLVPALMPLCAGSPVIGAGSLPVALAAVGVHTLATLAVTGLIAFVVYDWLGLAVLKRGWVNFDLLWTGALAATGLALTLTA</sequence>
<reference evidence="2" key="2">
    <citation type="submission" date="2022-10" db="EMBL/GenBank/DDBJ databases">
        <authorList>
            <person name="Trinh H.N."/>
        </authorList>
    </citation>
    <scope>NUCLEOTIDE SEQUENCE</scope>
    <source>
        <strain evidence="2">RN2-1</strain>
    </source>
</reference>
<feature type="transmembrane region" description="Helical" evidence="1">
    <location>
        <begin position="107"/>
        <end position="130"/>
    </location>
</feature>
<accession>A0AA41YUX7</accession>
<feature type="transmembrane region" description="Helical" evidence="1">
    <location>
        <begin position="77"/>
        <end position="95"/>
    </location>
</feature>
<feature type="transmembrane region" description="Helical" evidence="1">
    <location>
        <begin position="186"/>
        <end position="206"/>
    </location>
</feature>
<evidence type="ECO:0008006" key="4">
    <source>
        <dbReference type="Google" id="ProtNLM"/>
    </source>
</evidence>
<reference evidence="2" key="1">
    <citation type="submission" date="2022-09" db="EMBL/GenBank/DDBJ databases">
        <title>Rhodovastum sp. nov. RN2-1 isolated from soil in Seongnam, South Korea.</title>
        <authorList>
            <person name="Le N.T."/>
        </authorList>
    </citation>
    <scope>NUCLEOTIDE SEQUENCE</scope>
    <source>
        <strain evidence="2">RN2-1</strain>
    </source>
</reference>
<keyword evidence="1" id="KW-0472">Membrane</keyword>
<evidence type="ECO:0000313" key="2">
    <source>
        <dbReference type="EMBL" id="MCW3477023.1"/>
    </source>
</evidence>
<protein>
    <recommendedName>
        <fullName evidence="4">Arginine/ornithine antiporter ArcD</fullName>
    </recommendedName>
</protein>
<dbReference type="AlphaFoldDB" id="A0AA41YUX7"/>
<proteinExistence type="predicted"/>
<organism evidence="2 3">
    <name type="scientific">Limobrevibacterium gyesilva</name>
    <dbReference type="NCBI Taxonomy" id="2991712"/>
    <lineage>
        <taxon>Bacteria</taxon>
        <taxon>Pseudomonadati</taxon>
        <taxon>Pseudomonadota</taxon>
        <taxon>Alphaproteobacteria</taxon>
        <taxon>Acetobacterales</taxon>
        <taxon>Acetobacteraceae</taxon>
        <taxon>Limobrevibacterium</taxon>
    </lineage>
</organism>
<dbReference type="RefSeq" id="WP_264715893.1">
    <property type="nucleotide sequence ID" value="NZ_JAPDNT010000028.1"/>
</dbReference>
<name>A0AA41YUX7_9PROT</name>
<evidence type="ECO:0000256" key="1">
    <source>
        <dbReference type="SAM" id="Phobius"/>
    </source>
</evidence>
<keyword evidence="3" id="KW-1185">Reference proteome</keyword>
<feature type="transmembrane region" description="Helical" evidence="1">
    <location>
        <begin position="150"/>
        <end position="174"/>
    </location>
</feature>
<feature type="transmembrane region" description="Helical" evidence="1">
    <location>
        <begin position="42"/>
        <end position="71"/>
    </location>
</feature>
<evidence type="ECO:0000313" key="3">
    <source>
        <dbReference type="Proteomes" id="UP001165679"/>
    </source>
</evidence>
<keyword evidence="1" id="KW-0812">Transmembrane</keyword>
<comment type="caution">
    <text evidence="2">The sequence shown here is derived from an EMBL/GenBank/DDBJ whole genome shotgun (WGS) entry which is preliminary data.</text>
</comment>
<feature type="transmembrane region" description="Helical" evidence="1">
    <location>
        <begin position="6"/>
        <end position="30"/>
    </location>
</feature>
<dbReference type="EMBL" id="JAPDNT010000028">
    <property type="protein sequence ID" value="MCW3477023.1"/>
    <property type="molecule type" value="Genomic_DNA"/>
</dbReference>